<dbReference type="AlphaFoldDB" id="A0AA40BHH3"/>
<organism evidence="2 3">
    <name type="scientific">Lasiosphaeria miniovina</name>
    <dbReference type="NCBI Taxonomy" id="1954250"/>
    <lineage>
        <taxon>Eukaryota</taxon>
        <taxon>Fungi</taxon>
        <taxon>Dikarya</taxon>
        <taxon>Ascomycota</taxon>
        <taxon>Pezizomycotina</taxon>
        <taxon>Sordariomycetes</taxon>
        <taxon>Sordariomycetidae</taxon>
        <taxon>Sordariales</taxon>
        <taxon>Lasiosphaeriaceae</taxon>
        <taxon>Lasiosphaeria</taxon>
    </lineage>
</organism>
<comment type="caution">
    <text evidence="2">The sequence shown here is derived from an EMBL/GenBank/DDBJ whole genome shotgun (WGS) entry which is preliminary data.</text>
</comment>
<protein>
    <submittedName>
        <fullName evidence="2">Uncharacterized protein</fullName>
    </submittedName>
</protein>
<proteinExistence type="predicted"/>
<feature type="transmembrane region" description="Helical" evidence="1">
    <location>
        <begin position="29"/>
        <end position="46"/>
    </location>
</feature>
<dbReference type="GeneID" id="85324232"/>
<dbReference type="EMBL" id="JAUIRO010000001">
    <property type="protein sequence ID" value="KAK0734322.1"/>
    <property type="molecule type" value="Genomic_DNA"/>
</dbReference>
<feature type="transmembrane region" description="Helical" evidence="1">
    <location>
        <begin position="66"/>
        <end position="86"/>
    </location>
</feature>
<gene>
    <name evidence="2" type="ORF">B0T26DRAFT_688084</name>
</gene>
<sequence>MMPIALPRCWLPCPSSVGRRPGMNRIKHAAAARCFFLLVSVDTFTYRNPLLIANSQHLDRFLPYPIFSLACRLFVCFVCLSALPCAPPSPSTKVHIYTFAYIGCL</sequence>
<keyword evidence="1" id="KW-0472">Membrane</keyword>
<keyword evidence="1" id="KW-0812">Transmembrane</keyword>
<reference evidence="2" key="1">
    <citation type="submission" date="2023-06" db="EMBL/GenBank/DDBJ databases">
        <title>Genome-scale phylogeny and comparative genomics of the fungal order Sordariales.</title>
        <authorList>
            <consortium name="Lawrence Berkeley National Laboratory"/>
            <person name="Hensen N."/>
            <person name="Bonometti L."/>
            <person name="Westerberg I."/>
            <person name="Brannstrom I.O."/>
            <person name="Guillou S."/>
            <person name="Cros-Aarteil S."/>
            <person name="Calhoun S."/>
            <person name="Haridas S."/>
            <person name="Kuo A."/>
            <person name="Mondo S."/>
            <person name="Pangilinan J."/>
            <person name="Riley R."/>
            <person name="LaButti K."/>
            <person name="Andreopoulos B."/>
            <person name="Lipzen A."/>
            <person name="Chen C."/>
            <person name="Yanf M."/>
            <person name="Daum C."/>
            <person name="Ng V."/>
            <person name="Clum A."/>
            <person name="Steindorff A."/>
            <person name="Ohm R."/>
            <person name="Martin F."/>
            <person name="Silar P."/>
            <person name="Natvig D."/>
            <person name="Lalanne C."/>
            <person name="Gautier V."/>
            <person name="Ament-velasquez S.L."/>
            <person name="Kruys A."/>
            <person name="Hutchinson M.I."/>
            <person name="Powell A.J."/>
            <person name="Barry K."/>
            <person name="Miller A.N."/>
            <person name="Grigoriev I.V."/>
            <person name="Debuchy R."/>
            <person name="Gladieux P."/>
            <person name="Thoren M.H."/>
            <person name="Johannesson H."/>
        </authorList>
    </citation>
    <scope>NUCLEOTIDE SEQUENCE</scope>
    <source>
        <strain evidence="2">SMH2392-1A</strain>
    </source>
</reference>
<keyword evidence="1" id="KW-1133">Transmembrane helix</keyword>
<evidence type="ECO:0000313" key="2">
    <source>
        <dbReference type="EMBL" id="KAK0734322.1"/>
    </source>
</evidence>
<dbReference type="Proteomes" id="UP001172101">
    <property type="component" value="Unassembled WGS sequence"/>
</dbReference>
<keyword evidence="3" id="KW-1185">Reference proteome</keyword>
<accession>A0AA40BHH3</accession>
<dbReference type="RefSeq" id="XP_060303199.1">
    <property type="nucleotide sequence ID" value="XM_060440962.1"/>
</dbReference>
<evidence type="ECO:0000256" key="1">
    <source>
        <dbReference type="SAM" id="Phobius"/>
    </source>
</evidence>
<name>A0AA40BHH3_9PEZI</name>
<evidence type="ECO:0000313" key="3">
    <source>
        <dbReference type="Proteomes" id="UP001172101"/>
    </source>
</evidence>